<accession>X1ITY7</accession>
<name>X1ITY7_9ZZZZ</name>
<organism evidence="1">
    <name type="scientific">marine sediment metagenome</name>
    <dbReference type="NCBI Taxonomy" id="412755"/>
    <lineage>
        <taxon>unclassified sequences</taxon>
        <taxon>metagenomes</taxon>
        <taxon>ecological metagenomes</taxon>
    </lineage>
</organism>
<protein>
    <submittedName>
        <fullName evidence="1">Uncharacterized protein</fullName>
    </submittedName>
</protein>
<evidence type="ECO:0000313" key="1">
    <source>
        <dbReference type="EMBL" id="GAH85911.1"/>
    </source>
</evidence>
<proteinExistence type="predicted"/>
<sequence>TNLMLKARLLGIFSVFNAATDLMFSTKTSRSLGTGVNPGVNGS</sequence>
<reference evidence="1" key="1">
    <citation type="journal article" date="2014" name="Front. Microbiol.">
        <title>High frequency of phylogenetically diverse reductive dehalogenase-homologous genes in deep subseafloor sedimentary metagenomes.</title>
        <authorList>
            <person name="Kawai M."/>
            <person name="Futagami T."/>
            <person name="Toyoda A."/>
            <person name="Takaki Y."/>
            <person name="Nishi S."/>
            <person name="Hori S."/>
            <person name="Arai W."/>
            <person name="Tsubouchi T."/>
            <person name="Morono Y."/>
            <person name="Uchiyama I."/>
            <person name="Ito T."/>
            <person name="Fujiyama A."/>
            <person name="Inagaki F."/>
            <person name="Takami H."/>
        </authorList>
    </citation>
    <scope>NUCLEOTIDE SEQUENCE</scope>
    <source>
        <strain evidence="1">Expedition CK06-06</strain>
    </source>
</reference>
<dbReference type="AlphaFoldDB" id="X1ITY7"/>
<dbReference type="EMBL" id="BARU01037227">
    <property type="protein sequence ID" value="GAH85911.1"/>
    <property type="molecule type" value="Genomic_DNA"/>
</dbReference>
<gene>
    <name evidence="1" type="ORF">S03H2_58046</name>
</gene>
<comment type="caution">
    <text evidence="1">The sequence shown here is derived from an EMBL/GenBank/DDBJ whole genome shotgun (WGS) entry which is preliminary data.</text>
</comment>
<feature type="non-terminal residue" evidence="1">
    <location>
        <position position="1"/>
    </location>
</feature>